<name>A0A9D4FAA5_DREPO</name>
<dbReference type="InterPro" id="IPR002347">
    <property type="entry name" value="SDR_fam"/>
</dbReference>
<protein>
    <submittedName>
        <fullName evidence="1">Uncharacterized protein</fullName>
    </submittedName>
</protein>
<dbReference type="AlphaFoldDB" id="A0A9D4FAA5"/>
<dbReference type="Proteomes" id="UP000828390">
    <property type="component" value="Unassembled WGS sequence"/>
</dbReference>
<reference evidence="1" key="2">
    <citation type="submission" date="2020-11" db="EMBL/GenBank/DDBJ databases">
        <authorList>
            <person name="McCartney M.A."/>
            <person name="Auch B."/>
            <person name="Kono T."/>
            <person name="Mallez S."/>
            <person name="Becker A."/>
            <person name="Gohl D.M."/>
            <person name="Silverstein K.A.T."/>
            <person name="Koren S."/>
            <person name="Bechman K.B."/>
            <person name="Herman A."/>
            <person name="Abrahante J.E."/>
            <person name="Garbe J."/>
        </authorList>
    </citation>
    <scope>NUCLEOTIDE SEQUENCE</scope>
    <source>
        <strain evidence="1">Duluth1</strain>
        <tissue evidence="1">Whole animal</tissue>
    </source>
</reference>
<organism evidence="1 2">
    <name type="scientific">Dreissena polymorpha</name>
    <name type="common">Zebra mussel</name>
    <name type="synonym">Mytilus polymorpha</name>
    <dbReference type="NCBI Taxonomy" id="45954"/>
    <lineage>
        <taxon>Eukaryota</taxon>
        <taxon>Metazoa</taxon>
        <taxon>Spiralia</taxon>
        <taxon>Lophotrochozoa</taxon>
        <taxon>Mollusca</taxon>
        <taxon>Bivalvia</taxon>
        <taxon>Autobranchia</taxon>
        <taxon>Heteroconchia</taxon>
        <taxon>Euheterodonta</taxon>
        <taxon>Imparidentia</taxon>
        <taxon>Neoheterodontei</taxon>
        <taxon>Myida</taxon>
        <taxon>Dreissenoidea</taxon>
        <taxon>Dreissenidae</taxon>
        <taxon>Dreissena</taxon>
    </lineage>
</organism>
<dbReference type="InterPro" id="IPR036291">
    <property type="entry name" value="NAD(P)-bd_dom_sf"/>
</dbReference>
<dbReference type="Pfam" id="PF13561">
    <property type="entry name" value="adh_short_C2"/>
    <property type="match status" value="1"/>
</dbReference>
<dbReference type="SUPFAM" id="SSF51735">
    <property type="entry name" value="NAD(P)-binding Rossmann-fold domains"/>
    <property type="match status" value="1"/>
</dbReference>
<reference evidence="1" key="1">
    <citation type="journal article" date="2019" name="bioRxiv">
        <title>The Genome of the Zebra Mussel, Dreissena polymorpha: A Resource for Invasive Species Research.</title>
        <authorList>
            <person name="McCartney M.A."/>
            <person name="Auch B."/>
            <person name="Kono T."/>
            <person name="Mallez S."/>
            <person name="Zhang Y."/>
            <person name="Obille A."/>
            <person name="Becker A."/>
            <person name="Abrahante J.E."/>
            <person name="Garbe J."/>
            <person name="Badalamenti J.P."/>
            <person name="Herman A."/>
            <person name="Mangelson H."/>
            <person name="Liachko I."/>
            <person name="Sullivan S."/>
            <person name="Sone E.D."/>
            <person name="Koren S."/>
            <person name="Silverstein K.A.T."/>
            <person name="Beckman K.B."/>
            <person name="Gohl D.M."/>
        </authorList>
    </citation>
    <scope>NUCLEOTIDE SEQUENCE</scope>
    <source>
        <strain evidence="1">Duluth1</strain>
        <tissue evidence="1">Whole animal</tissue>
    </source>
</reference>
<dbReference type="PANTHER" id="PTHR43975">
    <property type="entry name" value="ZGC:101858"/>
    <property type="match status" value="1"/>
</dbReference>
<dbReference type="PRINTS" id="PR00080">
    <property type="entry name" value="SDRFAMILY"/>
</dbReference>
<keyword evidence="2" id="KW-1185">Reference proteome</keyword>
<dbReference type="FunFam" id="3.40.50.720:FF:000084">
    <property type="entry name" value="Short-chain dehydrogenase reductase"/>
    <property type="match status" value="1"/>
</dbReference>
<gene>
    <name evidence="1" type="ORF">DPMN_146427</name>
</gene>
<sequence>MDSLKGKVAILTGASSGIGAGVAIHLAGHGCKLLLTGKTQEKLDKVATECRKSGLSADDVDTLSGDITTHATRMLVIEKAIERWDKIDILFNNSGIMCNMSLVDVSKVDYDLTFDNNVRCHVLMAKAALPHLVKTKGCIINNSSSASVNASVEQGVFCMTKAALDMFTKCFAREVGPLGVRVNSINPGIIDTHLERRKDDRMKEDAFYHQWLDANAGSVPLGRTGNSLDCAKAVAFLASDAASYVTGQTLFVDGGRNIVAVEKVKVDQVGSR</sequence>
<evidence type="ECO:0000313" key="2">
    <source>
        <dbReference type="Proteomes" id="UP000828390"/>
    </source>
</evidence>
<dbReference type="OrthoDB" id="6146133at2759"/>
<dbReference type="PANTHER" id="PTHR43975:SF2">
    <property type="entry name" value="EG:BACR7A4.14 PROTEIN-RELATED"/>
    <property type="match status" value="1"/>
</dbReference>
<comment type="caution">
    <text evidence="1">The sequence shown here is derived from an EMBL/GenBank/DDBJ whole genome shotgun (WGS) entry which is preliminary data.</text>
</comment>
<evidence type="ECO:0000313" key="1">
    <source>
        <dbReference type="EMBL" id="KAH3792926.1"/>
    </source>
</evidence>
<dbReference type="EMBL" id="JAIWYP010000007">
    <property type="protein sequence ID" value="KAH3792926.1"/>
    <property type="molecule type" value="Genomic_DNA"/>
</dbReference>
<dbReference type="PRINTS" id="PR00081">
    <property type="entry name" value="GDHRDH"/>
</dbReference>
<dbReference type="Gene3D" id="3.40.50.720">
    <property type="entry name" value="NAD(P)-binding Rossmann-like Domain"/>
    <property type="match status" value="1"/>
</dbReference>
<accession>A0A9D4FAA5</accession>
<proteinExistence type="predicted"/>